<dbReference type="InterPro" id="IPR008433">
    <property type="entry name" value="Cyt_c_oxidase_suVIIB"/>
</dbReference>
<dbReference type="Gene3D" id="4.10.51.10">
    <property type="entry name" value="Cytochrome C Oxidase, chain K"/>
    <property type="match status" value="1"/>
</dbReference>
<keyword evidence="8" id="KW-0496">Mitochondrion</keyword>
<dbReference type="UniPathway" id="UPA00705"/>
<accession>A0A811YZ83</accession>
<dbReference type="GO" id="GO:0006123">
    <property type="term" value="P:mitochondrial electron transport, cytochrome c to oxygen"/>
    <property type="evidence" value="ECO:0007669"/>
    <property type="project" value="InterPro"/>
</dbReference>
<feature type="compositionally biased region" description="Polar residues" evidence="12">
    <location>
        <begin position="12"/>
        <end position="27"/>
    </location>
</feature>
<proteinExistence type="inferred from homology"/>
<evidence type="ECO:0000313" key="13">
    <source>
        <dbReference type="EMBL" id="CAD7683063.1"/>
    </source>
</evidence>
<name>A0A811YZ83_NYCPR</name>
<comment type="similarity">
    <text evidence="3">Belongs to the cytochrome c oxidase VIIb family.</text>
</comment>
<protein>
    <recommendedName>
        <fullName evidence="10">Cytochrome c oxidase subunit 7B, mitochondrial</fullName>
    </recommendedName>
    <alternativeName>
        <fullName evidence="11">Cytochrome c oxidase polypeptide VIIb</fullName>
    </alternativeName>
</protein>
<evidence type="ECO:0000256" key="2">
    <source>
        <dbReference type="ARBA" id="ARBA00004673"/>
    </source>
</evidence>
<sequence>MFPVAPYCCKSSLQSPQQTMARQGHQNRTPDFHDKYGNDLFARKATFCVVVWAHTATQIGVGRNLSPVGRVTPQRKGKNSNQPSWCNTELFQNQLLNDAK</sequence>
<evidence type="ECO:0000256" key="10">
    <source>
        <dbReference type="ARBA" id="ARBA00040623"/>
    </source>
</evidence>
<comment type="pathway">
    <text evidence="2">Energy metabolism; oxidative phosphorylation.</text>
</comment>
<dbReference type="Pfam" id="PF05392">
    <property type="entry name" value="COX7B"/>
    <property type="match status" value="1"/>
</dbReference>
<evidence type="ECO:0000256" key="8">
    <source>
        <dbReference type="ARBA" id="ARBA00023128"/>
    </source>
</evidence>
<keyword evidence="5" id="KW-0999">Mitochondrion inner membrane</keyword>
<evidence type="ECO:0000256" key="7">
    <source>
        <dbReference type="ARBA" id="ARBA00022989"/>
    </source>
</evidence>
<evidence type="ECO:0000256" key="3">
    <source>
        <dbReference type="ARBA" id="ARBA00007351"/>
    </source>
</evidence>
<evidence type="ECO:0000313" key="14">
    <source>
        <dbReference type="Proteomes" id="UP000645828"/>
    </source>
</evidence>
<dbReference type="InterPro" id="IPR023272">
    <property type="entry name" value="Cyt_c_oxidase_suVIIB_dom_sf"/>
</dbReference>
<dbReference type="GO" id="GO:0005743">
    <property type="term" value="C:mitochondrial inner membrane"/>
    <property type="evidence" value="ECO:0007669"/>
    <property type="project" value="UniProtKB-SubCell"/>
</dbReference>
<evidence type="ECO:0000256" key="12">
    <source>
        <dbReference type="SAM" id="MobiDB-lite"/>
    </source>
</evidence>
<dbReference type="SUPFAM" id="SSF81423">
    <property type="entry name" value="Mitochondrial cytochrome c oxidase subunit VIIb"/>
    <property type="match status" value="1"/>
</dbReference>
<dbReference type="PANTHER" id="PTHR16716:SF0">
    <property type="entry name" value="CYTOCHROME C OXIDASE SUBUNIT 7B, MITOCHONDRIAL"/>
    <property type="match status" value="1"/>
</dbReference>
<keyword evidence="14" id="KW-1185">Reference proteome</keyword>
<dbReference type="Proteomes" id="UP000645828">
    <property type="component" value="Unassembled WGS sequence"/>
</dbReference>
<keyword evidence="9" id="KW-0472">Membrane</keyword>
<evidence type="ECO:0000256" key="4">
    <source>
        <dbReference type="ARBA" id="ARBA00022692"/>
    </source>
</evidence>
<keyword evidence="6" id="KW-0809">Transit peptide</keyword>
<organism evidence="13 14">
    <name type="scientific">Nyctereutes procyonoides</name>
    <name type="common">Raccoon dog</name>
    <name type="synonym">Canis procyonoides</name>
    <dbReference type="NCBI Taxonomy" id="34880"/>
    <lineage>
        <taxon>Eukaryota</taxon>
        <taxon>Metazoa</taxon>
        <taxon>Chordata</taxon>
        <taxon>Craniata</taxon>
        <taxon>Vertebrata</taxon>
        <taxon>Euteleostomi</taxon>
        <taxon>Mammalia</taxon>
        <taxon>Eutheria</taxon>
        <taxon>Laurasiatheria</taxon>
        <taxon>Carnivora</taxon>
        <taxon>Caniformia</taxon>
        <taxon>Canidae</taxon>
        <taxon>Nyctereutes</taxon>
    </lineage>
</organism>
<comment type="caution">
    <text evidence="13">The sequence shown here is derived from an EMBL/GenBank/DDBJ whole genome shotgun (WGS) entry which is preliminary data.</text>
</comment>
<gene>
    <name evidence="13" type="ORF">NYPRO_LOCUS15855</name>
</gene>
<evidence type="ECO:0000256" key="1">
    <source>
        <dbReference type="ARBA" id="ARBA00004434"/>
    </source>
</evidence>
<feature type="region of interest" description="Disordered" evidence="12">
    <location>
        <begin position="12"/>
        <end position="31"/>
    </location>
</feature>
<dbReference type="EMBL" id="CAJHUB010000755">
    <property type="protein sequence ID" value="CAD7683063.1"/>
    <property type="molecule type" value="Genomic_DNA"/>
</dbReference>
<evidence type="ECO:0000256" key="5">
    <source>
        <dbReference type="ARBA" id="ARBA00022792"/>
    </source>
</evidence>
<comment type="subcellular location">
    <subcellularLocation>
        <location evidence="1">Mitochondrion inner membrane</location>
        <topology evidence="1">Single-pass membrane protein</topology>
    </subcellularLocation>
</comment>
<keyword evidence="7" id="KW-1133">Transmembrane helix</keyword>
<evidence type="ECO:0000256" key="9">
    <source>
        <dbReference type="ARBA" id="ARBA00023136"/>
    </source>
</evidence>
<keyword evidence="4" id="KW-0812">Transmembrane</keyword>
<dbReference type="PANTHER" id="PTHR16716">
    <property type="entry name" value="CYTOCHROME C OXIDASE SUBUNIT 7B, MITOCHONDRIAL"/>
    <property type="match status" value="1"/>
</dbReference>
<evidence type="ECO:0000256" key="11">
    <source>
        <dbReference type="ARBA" id="ARBA00041642"/>
    </source>
</evidence>
<reference evidence="13" key="1">
    <citation type="submission" date="2020-12" db="EMBL/GenBank/DDBJ databases">
        <authorList>
            <consortium name="Molecular Ecology Group"/>
        </authorList>
    </citation>
    <scope>NUCLEOTIDE SEQUENCE</scope>
    <source>
        <strain evidence="13">TBG_1078</strain>
    </source>
</reference>
<dbReference type="AlphaFoldDB" id="A0A811YZ83"/>
<evidence type="ECO:0000256" key="6">
    <source>
        <dbReference type="ARBA" id="ARBA00022946"/>
    </source>
</evidence>
<dbReference type="GO" id="GO:0045277">
    <property type="term" value="C:respiratory chain complex IV"/>
    <property type="evidence" value="ECO:0007669"/>
    <property type="project" value="TreeGrafter"/>
</dbReference>